<name>A0A1G4VTB9_9MYCO</name>
<dbReference type="RefSeq" id="WP_235632760.1">
    <property type="nucleotide sequence ID" value="NZ_FMUB01000003.1"/>
</dbReference>
<dbReference type="STRING" id="1502745.SAMN02799620_01592"/>
<sequence length="277" mass="30331">MSRPVSVLPQADVVPALFGVLADIDRLLDGLPEVRWEARVPLPAWRVRDVVAHVLGTELLLQGESAPPAEVSGLTHVRNPIGEMNEAWVQHLGVLTPDRLLARFREVTAKRRAELAAMSTEEWNAVMATPVGPESYGRFMRVRIFDCWMHEQDIREGLGRPSTDEDLSCPGARMALDEIAAGLARVVGKQGKAPAGSRVLFSLTGPLSREIRVAVDERAAVVEAFDGQPTTVIRMDGLQFTRRCGGRPLAVTRPDEVEYEGDVEVGELIVANLAFVI</sequence>
<dbReference type="SUPFAM" id="SSF109854">
    <property type="entry name" value="DinB/YfiT-like putative metalloenzymes"/>
    <property type="match status" value="1"/>
</dbReference>
<evidence type="ECO:0000313" key="4">
    <source>
        <dbReference type="Proteomes" id="UP000199707"/>
    </source>
</evidence>
<dbReference type="InterPro" id="IPR010872">
    <property type="entry name" value="MDMPI_C-term_domain"/>
</dbReference>
<accession>A0A1G4VTB9</accession>
<protein>
    <submittedName>
        <fullName evidence="3">TIGR03083 family protein</fullName>
    </submittedName>
</protein>
<dbReference type="EMBL" id="FMUB01000003">
    <property type="protein sequence ID" value="SCX11579.1"/>
    <property type="molecule type" value="Genomic_DNA"/>
</dbReference>
<dbReference type="AlphaFoldDB" id="A0A1G4VTB9"/>
<dbReference type="InterPro" id="IPR024344">
    <property type="entry name" value="MDMPI_metal-binding"/>
</dbReference>
<dbReference type="NCBIfam" id="TIGR03083">
    <property type="entry name" value="maleylpyruvate isomerase family mycothiol-dependent enzyme"/>
    <property type="match status" value="1"/>
</dbReference>
<evidence type="ECO:0000259" key="1">
    <source>
        <dbReference type="Pfam" id="PF07398"/>
    </source>
</evidence>
<feature type="domain" description="Mycothiol-dependent maleylpyruvate isomerase metal-binding" evidence="2">
    <location>
        <begin position="22"/>
        <end position="155"/>
    </location>
</feature>
<evidence type="ECO:0000313" key="3">
    <source>
        <dbReference type="EMBL" id="SCX11579.1"/>
    </source>
</evidence>
<proteinExistence type="predicted"/>
<reference evidence="4" key="1">
    <citation type="submission" date="2016-10" db="EMBL/GenBank/DDBJ databases">
        <authorList>
            <person name="Varghese N."/>
            <person name="Submissions S."/>
        </authorList>
    </citation>
    <scope>NUCLEOTIDE SEQUENCE [LARGE SCALE GENOMIC DNA]</scope>
    <source>
        <strain evidence="4">UNC267MFSha1.1M11</strain>
    </source>
</reference>
<gene>
    <name evidence="3" type="ORF">SAMN02799620_01592</name>
</gene>
<organism evidence="3 4">
    <name type="scientific">Mycolicibacterium fluoranthenivorans</name>
    <dbReference type="NCBI Taxonomy" id="258505"/>
    <lineage>
        <taxon>Bacteria</taxon>
        <taxon>Bacillati</taxon>
        <taxon>Actinomycetota</taxon>
        <taxon>Actinomycetes</taxon>
        <taxon>Mycobacteriales</taxon>
        <taxon>Mycobacteriaceae</taxon>
        <taxon>Mycolicibacterium</taxon>
    </lineage>
</organism>
<dbReference type="GO" id="GO:0046872">
    <property type="term" value="F:metal ion binding"/>
    <property type="evidence" value="ECO:0007669"/>
    <property type="project" value="InterPro"/>
</dbReference>
<dbReference type="InterPro" id="IPR034660">
    <property type="entry name" value="DinB/YfiT-like"/>
</dbReference>
<evidence type="ECO:0000259" key="2">
    <source>
        <dbReference type="Pfam" id="PF11716"/>
    </source>
</evidence>
<dbReference type="Gene3D" id="1.20.120.450">
    <property type="entry name" value="dinb family like domain"/>
    <property type="match status" value="1"/>
</dbReference>
<dbReference type="Pfam" id="PF11716">
    <property type="entry name" value="MDMPI_N"/>
    <property type="match status" value="1"/>
</dbReference>
<dbReference type="InterPro" id="IPR017517">
    <property type="entry name" value="Maleyloyr_isom"/>
</dbReference>
<dbReference type="Proteomes" id="UP000199707">
    <property type="component" value="Unassembled WGS sequence"/>
</dbReference>
<dbReference type="Pfam" id="PF07398">
    <property type="entry name" value="MDMPI_C"/>
    <property type="match status" value="1"/>
</dbReference>
<feature type="domain" description="MDMPI C-terminal" evidence="1">
    <location>
        <begin position="174"/>
        <end position="264"/>
    </location>
</feature>